<dbReference type="VEuPathDB" id="FungiDB:BD410DRAFT_793062"/>
<dbReference type="PANTHER" id="PTHR35870:SF1">
    <property type="entry name" value="PROTEIN, PUTATIVE (AFU_ORTHOLOGUE AFUA_5G03330)-RELATED"/>
    <property type="match status" value="1"/>
</dbReference>
<dbReference type="GO" id="GO:0016491">
    <property type="term" value="F:oxidoreductase activity"/>
    <property type="evidence" value="ECO:0007669"/>
    <property type="project" value="UniProtKB-KW"/>
</dbReference>
<evidence type="ECO:0000313" key="2">
    <source>
        <dbReference type="EMBL" id="TDL18674.1"/>
    </source>
</evidence>
<organism evidence="2 3">
    <name type="scientific">Rickenella mellea</name>
    <dbReference type="NCBI Taxonomy" id="50990"/>
    <lineage>
        <taxon>Eukaryota</taxon>
        <taxon>Fungi</taxon>
        <taxon>Dikarya</taxon>
        <taxon>Basidiomycota</taxon>
        <taxon>Agaricomycotina</taxon>
        <taxon>Agaricomycetes</taxon>
        <taxon>Hymenochaetales</taxon>
        <taxon>Rickenellaceae</taxon>
        <taxon>Rickenella</taxon>
    </lineage>
</organism>
<gene>
    <name evidence="2" type="ORF">BD410DRAFT_793062</name>
</gene>
<dbReference type="AlphaFoldDB" id="A0A4Y7PTF2"/>
<dbReference type="PANTHER" id="PTHR35870">
    <property type="entry name" value="PROTEIN, PUTATIVE (AFU_ORTHOLOGUE AFUA_5G03330)-RELATED"/>
    <property type="match status" value="1"/>
</dbReference>
<keyword evidence="3" id="KW-1185">Reference proteome</keyword>
<protein>
    <recommendedName>
        <fullName evidence="4">Oxidoreductase AflY</fullName>
    </recommendedName>
</protein>
<dbReference type="OrthoDB" id="10004862at2759"/>
<evidence type="ECO:0008006" key="4">
    <source>
        <dbReference type="Google" id="ProtNLM"/>
    </source>
</evidence>
<dbReference type="Pfam" id="PF14027">
    <property type="entry name" value="Questin_oxidase"/>
    <property type="match status" value="1"/>
</dbReference>
<dbReference type="Proteomes" id="UP000294933">
    <property type="component" value="Unassembled WGS sequence"/>
</dbReference>
<keyword evidence="1" id="KW-0560">Oxidoreductase</keyword>
<name>A0A4Y7PTF2_9AGAM</name>
<proteinExistence type="predicted"/>
<dbReference type="EMBL" id="ML170205">
    <property type="protein sequence ID" value="TDL18674.1"/>
    <property type="molecule type" value="Genomic_DNA"/>
</dbReference>
<accession>A0A4Y7PTF2</accession>
<evidence type="ECO:0000313" key="3">
    <source>
        <dbReference type="Proteomes" id="UP000294933"/>
    </source>
</evidence>
<dbReference type="InterPro" id="IPR025337">
    <property type="entry name" value="Questin_oxidase-like"/>
</dbReference>
<dbReference type="STRING" id="50990.A0A4Y7PTF2"/>
<reference evidence="2 3" key="1">
    <citation type="submission" date="2018-06" db="EMBL/GenBank/DDBJ databases">
        <title>A transcriptomic atlas of mushroom development highlights an independent origin of complex multicellularity.</title>
        <authorList>
            <consortium name="DOE Joint Genome Institute"/>
            <person name="Krizsan K."/>
            <person name="Almasi E."/>
            <person name="Merenyi Z."/>
            <person name="Sahu N."/>
            <person name="Viragh M."/>
            <person name="Koszo T."/>
            <person name="Mondo S."/>
            <person name="Kiss B."/>
            <person name="Balint B."/>
            <person name="Kues U."/>
            <person name="Barry K."/>
            <person name="Hegedus J.C."/>
            <person name="Henrissat B."/>
            <person name="Johnson J."/>
            <person name="Lipzen A."/>
            <person name="Ohm R."/>
            <person name="Nagy I."/>
            <person name="Pangilinan J."/>
            <person name="Yan J."/>
            <person name="Xiong Y."/>
            <person name="Grigoriev I.V."/>
            <person name="Hibbett D.S."/>
            <person name="Nagy L.G."/>
        </authorList>
    </citation>
    <scope>NUCLEOTIDE SEQUENCE [LARGE SCALE GENOMIC DNA]</scope>
    <source>
        <strain evidence="2 3">SZMC22713</strain>
    </source>
</reference>
<evidence type="ECO:0000256" key="1">
    <source>
        <dbReference type="ARBA" id="ARBA00023002"/>
    </source>
</evidence>
<sequence>MATDTPGHVLSDLFPLPVQSGTSYSPTQNPGVTDERGKALVALLKDNHDKFHIFFNEKGYHNHATHHLYAIYALGASPSLLEAAYATHVDTQRPSFDSPDAITSKNWKDHFGDENYYRAYMKFFADETLANGIAATLETFIFAYEANYGSSKDPKNQPEMVNRLLSGLLHPFIHSGHAAEFEAPGMLAEGLAMTCVTHTDKDGFIPQTLFIQPTVGTLTRLTAALTFSSPPKKHTHAFTIVARMLKDHELGPRVACKLPVDPEASDSYTETLDRRGDLINKYVSEWEVDTADPSDVRAKLQEISWVVVLLYGVAGLQPGREFNADFFKMHLVTSSLFLRSYLKHIKPQSQKILLKSYLATALGVWVSRGRPEVDILNFYKVASANPVPPGQQPTPSKDALDPTHLTPNPWYPLLQSTIQHPNEHLPKAQRALAHYAAEYGTTARGRWAGTELEGAEELDGTLFERVAGLTMNRLGWAREGQEKHGWDVAGFWE</sequence>